<dbReference type="InterPro" id="IPR050723">
    <property type="entry name" value="CFA/CMAS"/>
</dbReference>
<dbReference type="Proteomes" id="UP000587415">
    <property type="component" value="Unassembled WGS sequence"/>
</dbReference>
<protein>
    <submittedName>
        <fullName evidence="6">Cyclopropane-fatty-acyl-phospholipid synthase</fullName>
        <ecNumber evidence="6">2.1.1.79</ecNumber>
    </submittedName>
</protein>
<dbReference type="AlphaFoldDB" id="A0A7X6BNJ5"/>
<dbReference type="GO" id="GO:0008825">
    <property type="term" value="F:cyclopropane-fatty-acyl-phospholipid synthase activity"/>
    <property type="evidence" value="ECO:0007669"/>
    <property type="project" value="UniProtKB-EC"/>
</dbReference>
<evidence type="ECO:0000313" key="6">
    <source>
        <dbReference type="EMBL" id="NJC41014.1"/>
    </source>
</evidence>
<evidence type="ECO:0000256" key="1">
    <source>
        <dbReference type="ARBA" id="ARBA00010815"/>
    </source>
</evidence>
<evidence type="ECO:0000256" key="5">
    <source>
        <dbReference type="ARBA" id="ARBA00023098"/>
    </source>
</evidence>
<dbReference type="PANTHER" id="PTHR43667">
    <property type="entry name" value="CYCLOPROPANE-FATTY-ACYL-PHOSPHOLIPID SYNTHASE"/>
    <property type="match status" value="1"/>
</dbReference>
<keyword evidence="2 6" id="KW-0489">Methyltransferase</keyword>
<dbReference type="EMBL" id="JAATJM010000001">
    <property type="protein sequence ID" value="NJC41014.1"/>
    <property type="molecule type" value="Genomic_DNA"/>
</dbReference>
<dbReference type="PANTHER" id="PTHR43667:SF1">
    <property type="entry name" value="CYCLOPROPANE-FATTY-ACYL-PHOSPHOLIPID SYNTHASE"/>
    <property type="match status" value="1"/>
</dbReference>
<keyword evidence="7" id="KW-1185">Reference proteome</keyword>
<evidence type="ECO:0000256" key="2">
    <source>
        <dbReference type="ARBA" id="ARBA00022603"/>
    </source>
</evidence>
<dbReference type="Gene3D" id="3.40.50.150">
    <property type="entry name" value="Vaccinia Virus protein VP39"/>
    <property type="match status" value="1"/>
</dbReference>
<evidence type="ECO:0000256" key="4">
    <source>
        <dbReference type="ARBA" id="ARBA00022691"/>
    </source>
</evidence>
<dbReference type="PIRSF" id="PIRSF003085">
    <property type="entry name" value="CMAS"/>
    <property type="match status" value="1"/>
</dbReference>
<accession>A0A7X6BNJ5</accession>
<evidence type="ECO:0000256" key="3">
    <source>
        <dbReference type="ARBA" id="ARBA00022679"/>
    </source>
</evidence>
<proteinExistence type="inferred from homology"/>
<dbReference type="GO" id="GO:0032259">
    <property type="term" value="P:methylation"/>
    <property type="evidence" value="ECO:0007669"/>
    <property type="project" value="UniProtKB-KW"/>
</dbReference>
<comment type="caution">
    <text evidence="6">The sequence shown here is derived from an EMBL/GenBank/DDBJ whole genome shotgun (WGS) entry which is preliminary data.</text>
</comment>
<dbReference type="InterPro" id="IPR029063">
    <property type="entry name" value="SAM-dependent_MTases_sf"/>
</dbReference>
<evidence type="ECO:0000313" key="7">
    <source>
        <dbReference type="Proteomes" id="UP000587415"/>
    </source>
</evidence>
<organism evidence="6 7">
    <name type="scientific">Brevundimonas alba</name>
    <dbReference type="NCBI Taxonomy" id="74314"/>
    <lineage>
        <taxon>Bacteria</taxon>
        <taxon>Pseudomonadati</taxon>
        <taxon>Pseudomonadota</taxon>
        <taxon>Alphaproteobacteria</taxon>
        <taxon>Caulobacterales</taxon>
        <taxon>Caulobacteraceae</taxon>
        <taxon>Brevundimonas</taxon>
    </lineage>
</organism>
<comment type="similarity">
    <text evidence="1">Belongs to the CFA/CMAS family.</text>
</comment>
<dbReference type="InterPro" id="IPR003333">
    <property type="entry name" value="CMAS"/>
</dbReference>
<keyword evidence="3 6" id="KW-0808">Transferase</keyword>
<reference evidence="6 7" key="1">
    <citation type="submission" date="2020-03" db="EMBL/GenBank/DDBJ databases">
        <title>Genomic Encyclopedia of Type Strains, Phase IV (KMG-IV): sequencing the most valuable type-strain genomes for metagenomic binning, comparative biology and taxonomic classification.</title>
        <authorList>
            <person name="Goeker M."/>
        </authorList>
    </citation>
    <scope>NUCLEOTIDE SEQUENCE [LARGE SCALE GENOMIC DNA]</scope>
    <source>
        <strain evidence="6 7">DSM 4736</strain>
    </source>
</reference>
<gene>
    <name evidence="6" type="ORF">GGQ87_001272</name>
</gene>
<keyword evidence="5" id="KW-0443">Lipid metabolism</keyword>
<dbReference type="GO" id="GO:0008610">
    <property type="term" value="P:lipid biosynthetic process"/>
    <property type="evidence" value="ECO:0007669"/>
    <property type="project" value="InterPro"/>
</dbReference>
<sequence>MSSEASFVADRIQTPDTASRRTRGLLGGVVRAALARLLRGLIRTGSLTVVMPGGDVLHAGQGDAPDGVRIRLRDYRTAWRLAVYPGLALGEAYMDGGVIMERGTIWDLLDLAGRNLSLRPPPRRGRLARLWRRIAQANDRVAARRNVAHHYDLSLDVYRRFLDPDMQYSCAYFARPDMTLDEAQIAKKRHIAAKLLLEPGQSVLDIGCGWGGLGLTLAEEAGARVTGITLSDEQLAVAQERAISRGLAGQVEFRKQDYRDVEETFDRIVSVGMFEHVGAPNYQAFFDTVARLLKDDGVAVLHAIGQNHVSVSNQPWIGKYIFPGGYTPALSEVLPAIERAGLWVTDVEILRLHYAETLKAWRERFEANRAQIADLYDERFCRMWEFYLCLSEVAFRHRGCMVFQIQLSKRVGAVPLTRDYIPAAEG</sequence>
<dbReference type="CDD" id="cd02440">
    <property type="entry name" value="AdoMet_MTases"/>
    <property type="match status" value="1"/>
</dbReference>
<dbReference type="RefSeq" id="WP_168045845.1">
    <property type="nucleotide sequence ID" value="NZ_JAATJM010000001.1"/>
</dbReference>
<dbReference type="Pfam" id="PF02353">
    <property type="entry name" value="CMAS"/>
    <property type="match status" value="1"/>
</dbReference>
<name>A0A7X6BNJ5_9CAUL</name>
<keyword evidence="4" id="KW-0949">S-adenosyl-L-methionine</keyword>
<dbReference type="EC" id="2.1.1.79" evidence="6"/>
<dbReference type="SUPFAM" id="SSF53335">
    <property type="entry name" value="S-adenosyl-L-methionine-dependent methyltransferases"/>
    <property type="match status" value="1"/>
</dbReference>